<accession>X0UWQ7</accession>
<dbReference type="AlphaFoldDB" id="X0UWQ7"/>
<gene>
    <name evidence="1" type="ORF">S01H1_38395</name>
</gene>
<organism evidence="1">
    <name type="scientific">marine sediment metagenome</name>
    <dbReference type="NCBI Taxonomy" id="412755"/>
    <lineage>
        <taxon>unclassified sequences</taxon>
        <taxon>metagenomes</taxon>
        <taxon>ecological metagenomes</taxon>
    </lineage>
</organism>
<proteinExistence type="predicted"/>
<reference evidence="1" key="1">
    <citation type="journal article" date="2014" name="Front. Microbiol.">
        <title>High frequency of phylogenetically diverse reductive dehalogenase-homologous genes in deep subseafloor sedimentary metagenomes.</title>
        <authorList>
            <person name="Kawai M."/>
            <person name="Futagami T."/>
            <person name="Toyoda A."/>
            <person name="Takaki Y."/>
            <person name="Nishi S."/>
            <person name="Hori S."/>
            <person name="Arai W."/>
            <person name="Tsubouchi T."/>
            <person name="Morono Y."/>
            <person name="Uchiyama I."/>
            <person name="Ito T."/>
            <person name="Fujiyama A."/>
            <person name="Inagaki F."/>
            <person name="Takami H."/>
        </authorList>
    </citation>
    <scope>NUCLEOTIDE SEQUENCE</scope>
    <source>
        <strain evidence="1">Expedition CK06-06</strain>
    </source>
</reference>
<sequence>MSDKYVDPIELSLVKIDGKYWALNDDDFDSCANTASACGCCENADVRCLSDKFEYLGNIQIPKVYFENESGPYVA</sequence>
<comment type="caution">
    <text evidence="1">The sequence shown here is derived from an EMBL/GenBank/DDBJ whole genome shotgun (WGS) entry which is preliminary data.</text>
</comment>
<protein>
    <submittedName>
        <fullName evidence="1">Uncharacterized protein</fullName>
    </submittedName>
</protein>
<evidence type="ECO:0000313" key="1">
    <source>
        <dbReference type="EMBL" id="GAG04748.1"/>
    </source>
</evidence>
<dbReference type="EMBL" id="BARS01024170">
    <property type="protein sequence ID" value="GAG04748.1"/>
    <property type="molecule type" value="Genomic_DNA"/>
</dbReference>
<name>X0UWQ7_9ZZZZ</name>